<organism evidence="6 7">
    <name type="scientific">Dethiosulfatarculus sandiegensis</name>
    <dbReference type="NCBI Taxonomy" id="1429043"/>
    <lineage>
        <taxon>Bacteria</taxon>
        <taxon>Pseudomonadati</taxon>
        <taxon>Thermodesulfobacteriota</taxon>
        <taxon>Desulfarculia</taxon>
        <taxon>Desulfarculales</taxon>
        <taxon>Desulfarculaceae</taxon>
        <taxon>Dethiosulfatarculus</taxon>
    </lineage>
</organism>
<dbReference type="PROSITE" id="PS50887">
    <property type="entry name" value="GGDEF"/>
    <property type="match status" value="1"/>
</dbReference>
<name>A0A0D2JUM7_9BACT</name>
<proteinExistence type="predicted"/>
<dbReference type="CDD" id="cd01949">
    <property type="entry name" value="GGDEF"/>
    <property type="match status" value="1"/>
</dbReference>
<keyword evidence="3" id="KW-0597">Phosphoprotein</keyword>
<feature type="domain" description="GGDEF" evidence="5">
    <location>
        <begin position="190"/>
        <end position="327"/>
    </location>
</feature>
<dbReference type="GO" id="GO:0043709">
    <property type="term" value="P:cell adhesion involved in single-species biofilm formation"/>
    <property type="evidence" value="ECO:0007669"/>
    <property type="project" value="TreeGrafter"/>
</dbReference>
<dbReference type="Pfam" id="PF00072">
    <property type="entry name" value="Response_reg"/>
    <property type="match status" value="1"/>
</dbReference>
<dbReference type="InterPro" id="IPR029787">
    <property type="entry name" value="Nucleotide_cyclase"/>
</dbReference>
<dbReference type="PATRIC" id="fig|1429043.3.peg.3218"/>
<dbReference type="GO" id="GO:0000160">
    <property type="term" value="P:phosphorelay signal transduction system"/>
    <property type="evidence" value="ECO:0007669"/>
    <property type="project" value="InterPro"/>
</dbReference>
<keyword evidence="7" id="KW-1185">Reference proteome</keyword>
<evidence type="ECO:0000313" key="6">
    <source>
        <dbReference type="EMBL" id="KIX13230.1"/>
    </source>
</evidence>
<dbReference type="EC" id="2.7.7.65" evidence="1"/>
<dbReference type="SUPFAM" id="SSF52172">
    <property type="entry name" value="CheY-like"/>
    <property type="match status" value="1"/>
</dbReference>
<dbReference type="Pfam" id="PF00990">
    <property type="entry name" value="GGDEF"/>
    <property type="match status" value="1"/>
</dbReference>
<accession>A0A0D2JUM7</accession>
<dbReference type="PANTHER" id="PTHR45138:SF9">
    <property type="entry name" value="DIGUANYLATE CYCLASE DGCM-RELATED"/>
    <property type="match status" value="1"/>
</dbReference>
<dbReference type="PANTHER" id="PTHR45138">
    <property type="entry name" value="REGULATORY COMPONENTS OF SENSORY TRANSDUCTION SYSTEM"/>
    <property type="match status" value="1"/>
</dbReference>
<evidence type="ECO:0000256" key="1">
    <source>
        <dbReference type="ARBA" id="ARBA00012528"/>
    </source>
</evidence>
<dbReference type="STRING" id="1429043.X474_15205"/>
<dbReference type="AlphaFoldDB" id="A0A0D2JUM7"/>
<evidence type="ECO:0000313" key="7">
    <source>
        <dbReference type="Proteomes" id="UP000032233"/>
    </source>
</evidence>
<dbReference type="GO" id="GO:1902201">
    <property type="term" value="P:negative regulation of bacterial-type flagellum-dependent cell motility"/>
    <property type="evidence" value="ECO:0007669"/>
    <property type="project" value="TreeGrafter"/>
</dbReference>
<dbReference type="FunFam" id="3.30.70.270:FF:000001">
    <property type="entry name" value="Diguanylate cyclase domain protein"/>
    <property type="match status" value="1"/>
</dbReference>
<dbReference type="GO" id="GO:0052621">
    <property type="term" value="F:diguanylate cyclase activity"/>
    <property type="evidence" value="ECO:0007669"/>
    <property type="project" value="UniProtKB-EC"/>
</dbReference>
<dbReference type="PROSITE" id="PS50110">
    <property type="entry name" value="RESPONSE_REGULATORY"/>
    <property type="match status" value="1"/>
</dbReference>
<comment type="caution">
    <text evidence="6">The sequence shown here is derived from an EMBL/GenBank/DDBJ whole genome shotgun (WGS) entry which is preliminary data.</text>
</comment>
<dbReference type="Proteomes" id="UP000032233">
    <property type="component" value="Unassembled WGS sequence"/>
</dbReference>
<feature type="modified residue" description="4-aspartylphosphate" evidence="3">
    <location>
        <position position="59"/>
    </location>
</feature>
<sequence>MLLVDDSRLARTSIEQVLREKGLNDILHATTASEALTILGLHEKNGFPPEKPIDLIMMDFVMPDMNGIEACRMIKKHPLMKETPIIMVTARSDPQSLGRAFEAGVMDYLTKPIQPIELIARVNSALTLKMEIDRRRAREQELLDMAAKLSALNRELQKQNSRDGLTKVANRRFFDQSLDQEWRRAKRDGTSMSLIMLDIDYFKKYNDRYGHAQGDECLKSVARTLDRLLQRPGDLFARYGGEEFAAILPGINQGGALTIAEKMRKSVEDLKIEHADSLVAPYVTISLGAAHSVPASDTEAQSLLETADKGLYLAKEKGRNRVGLLSAYQPKD</sequence>
<evidence type="ECO:0000259" key="5">
    <source>
        <dbReference type="PROSITE" id="PS50887"/>
    </source>
</evidence>
<dbReference type="SMART" id="SM00448">
    <property type="entry name" value="REC"/>
    <property type="match status" value="1"/>
</dbReference>
<dbReference type="Gene3D" id="3.30.70.270">
    <property type="match status" value="1"/>
</dbReference>
<dbReference type="InterPro" id="IPR050469">
    <property type="entry name" value="Diguanylate_Cyclase"/>
</dbReference>
<dbReference type="EMBL" id="AZAC01000017">
    <property type="protein sequence ID" value="KIX13230.1"/>
    <property type="molecule type" value="Genomic_DNA"/>
</dbReference>
<dbReference type="InterPro" id="IPR001789">
    <property type="entry name" value="Sig_transdc_resp-reg_receiver"/>
</dbReference>
<dbReference type="SMART" id="SM00267">
    <property type="entry name" value="GGDEF"/>
    <property type="match status" value="1"/>
</dbReference>
<dbReference type="FunCoup" id="A0A0D2JUM7">
    <property type="interactions" value="2"/>
</dbReference>
<reference evidence="6 7" key="1">
    <citation type="submission" date="2013-11" db="EMBL/GenBank/DDBJ databases">
        <title>Metagenomic analysis of a methanogenic consortium involved in long chain n-alkane degradation.</title>
        <authorList>
            <person name="Davidova I.A."/>
            <person name="Callaghan A.V."/>
            <person name="Wawrik B."/>
            <person name="Pruitt S."/>
            <person name="Marks C."/>
            <person name="Duncan K.E."/>
            <person name="Suflita J.M."/>
        </authorList>
    </citation>
    <scope>NUCLEOTIDE SEQUENCE [LARGE SCALE GENOMIC DNA]</scope>
    <source>
        <strain evidence="6 7">SPR</strain>
    </source>
</reference>
<evidence type="ECO:0000256" key="2">
    <source>
        <dbReference type="ARBA" id="ARBA00034247"/>
    </source>
</evidence>
<dbReference type="SUPFAM" id="SSF55073">
    <property type="entry name" value="Nucleotide cyclase"/>
    <property type="match status" value="1"/>
</dbReference>
<dbReference type="InterPro" id="IPR000160">
    <property type="entry name" value="GGDEF_dom"/>
</dbReference>
<comment type="catalytic activity">
    <reaction evidence="2">
        <text>2 GTP = 3',3'-c-di-GMP + 2 diphosphate</text>
        <dbReference type="Rhea" id="RHEA:24898"/>
        <dbReference type="ChEBI" id="CHEBI:33019"/>
        <dbReference type="ChEBI" id="CHEBI:37565"/>
        <dbReference type="ChEBI" id="CHEBI:58805"/>
        <dbReference type="EC" id="2.7.7.65"/>
    </reaction>
</comment>
<dbReference type="InterPro" id="IPR043128">
    <property type="entry name" value="Rev_trsase/Diguanyl_cyclase"/>
</dbReference>
<evidence type="ECO:0000256" key="3">
    <source>
        <dbReference type="PROSITE-ProRule" id="PRU00169"/>
    </source>
</evidence>
<dbReference type="InParanoid" id="A0A0D2JUM7"/>
<feature type="domain" description="Response regulatory" evidence="4">
    <location>
        <begin position="1"/>
        <end position="126"/>
    </location>
</feature>
<dbReference type="GO" id="GO:0005886">
    <property type="term" value="C:plasma membrane"/>
    <property type="evidence" value="ECO:0007669"/>
    <property type="project" value="TreeGrafter"/>
</dbReference>
<gene>
    <name evidence="6" type="ORF">X474_15205</name>
</gene>
<dbReference type="Gene3D" id="3.40.50.2300">
    <property type="match status" value="1"/>
</dbReference>
<dbReference type="NCBIfam" id="TIGR00254">
    <property type="entry name" value="GGDEF"/>
    <property type="match status" value="1"/>
</dbReference>
<evidence type="ECO:0000259" key="4">
    <source>
        <dbReference type="PROSITE" id="PS50110"/>
    </source>
</evidence>
<dbReference type="InterPro" id="IPR011006">
    <property type="entry name" value="CheY-like_superfamily"/>
</dbReference>
<protein>
    <recommendedName>
        <fullName evidence="1">diguanylate cyclase</fullName>
        <ecNumber evidence="1">2.7.7.65</ecNumber>
    </recommendedName>
</protein>